<accession>A0ABR2RL71</accession>
<dbReference type="EMBL" id="JBBPBN010000022">
    <property type="protein sequence ID" value="KAK9013705.1"/>
    <property type="molecule type" value="Genomic_DNA"/>
</dbReference>
<gene>
    <name evidence="1" type="ORF">V6N11_041704</name>
</gene>
<evidence type="ECO:0000313" key="1">
    <source>
        <dbReference type="EMBL" id="KAK9013705.1"/>
    </source>
</evidence>
<sequence length="160" mass="17173">MVNPEDSIDGTPNVLEESQPLENVRVNSLCVSGLGNCDLWCSASIEPGQVRVEQANSDHGCADQLSYDYGNSVQVVSEPATSTQADYDQASIEHAVSDHFEMVNPKLQADEGEGCPAAYNGYVMQDEGVHEKEGDAAVSTEDQSFAIQIELQTAILMSST</sequence>
<proteinExistence type="predicted"/>
<dbReference type="Proteomes" id="UP001396334">
    <property type="component" value="Unassembled WGS sequence"/>
</dbReference>
<comment type="caution">
    <text evidence="1">The sequence shown here is derived from an EMBL/GenBank/DDBJ whole genome shotgun (WGS) entry which is preliminary data.</text>
</comment>
<organism evidence="1 2">
    <name type="scientific">Hibiscus sabdariffa</name>
    <name type="common">roselle</name>
    <dbReference type="NCBI Taxonomy" id="183260"/>
    <lineage>
        <taxon>Eukaryota</taxon>
        <taxon>Viridiplantae</taxon>
        <taxon>Streptophyta</taxon>
        <taxon>Embryophyta</taxon>
        <taxon>Tracheophyta</taxon>
        <taxon>Spermatophyta</taxon>
        <taxon>Magnoliopsida</taxon>
        <taxon>eudicotyledons</taxon>
        <taxon>Gunneridae</taxon>
        <taxon>Pentapetalae</taxon>
        <taxon>rosids</taxon>
        <taxon>malvids</taxon>
        <taxon>Malvales</taxon>
        <taxon>Malvaceae</taxon>
        <taxon>Malvoideae</taxon>
        <taxon>Hibiscus</taxon>
    </lineage>
</organism>
<protein>
    <submittedName>
        <fullName evidence="1">Uncharacterized protein</fullName>
    </submittedName>
</protein>
<keyword evidence="2" id="KW-1185">Reference proteome</keyword>
<name>A0ABR2RL71_9ROSI</name>
<evidence type="ECO:0000313" key="2">
    <source>
        <dbReference type="Proteomes" id="UP001396334"/>
    </source>
</evidence>
<reference evidence="1 2" key="1">
    <citation type="journal article" date="2024" name="G3 (Bethesda)">
        <title>Genome assembly of Hibiscus sabdariffa L. provides insights into metabolisms of medicinal natural products.</title>
        <authorList>
            <person name="Kim T."/>
        </authorList>
    </citation>
    <scope>NUCLEOTIDE SEQUENCE [LARGE SCALE GENOMIC DNA]</scope>
    <source>
        <strain evidence="1">TK-2024</strain>
        <tissue evidence="1">Old leaves</tissue>
    </source>
</reference>